<protein>
    <submittedName>
        <fullName evidence="1">Uncharacterized protein</fullName>
    </submittedName>
</protein>
<comment type="caution">
    <text evidence="1">The sequence shown here is derived from an EMBL/GenBank/DDBJ whole genome shotgun (WGS) entry which is preliminary data.</text>
</comment>
<sequence>MLRQPKTSLWMRPKTTSRTIWLALRSPGPILIRIPRVWRLTG</sequence>
<accession>A0ABV5G9P2</accession>
<evidence type="ECO:0000313" key="1">
    <source>
        <dbReference type="EMBL" id="MFB9075671.1"/>
    </source>
</evidence>
<name>A0ABV5G9P2_9MICC</name>
<proteinExistence type="predicted"/>
<keyword evidence="2" id="KW-1185">Reference proteome</keyword>
<organism evidence="1 2">
    <name type="scientific">Citricoccus parietis</name>
    <dbReference type="NCBI Taxonomy" id="592307"/>
    <lineage>
        <taxon>Bacteria</taxon>
        <taxon>Bacillati</taxon>
        <taxon>Actinomycetota</taxon>
        <taxon>Actinomycetes</taxon>
        <taxon>Micrococcales</taxon>
        <taxon>Micrococcaceae</taxon>
        <taxon>Citricoccus</taxon>
    </lineage>
</organism>
<reference evidence="1 2" key="1">
    <citation type="submission" date="2024-09" db="EMBL/GenBank/DDBJ databases">
        <authorList>
            <person name="Sun Q."/>
            <person name="Mori K."/>
        </authorList>
    </citation>
    <scope>NUCLEOTIDE SEQUENCE [LARGE SCALE GENOMIC DNA]</scope>
    <source>
        <strain evidence="1 2">CCM 7609</strain>
    </source>
</reference>
<evidence type="ECO:0000313" key="2">
    <source>
        <dbReference type="Proteomes" id="UP001589575"/>
    </source>
</evidence>
<dbReference type="Proteomes" id="UP001589575">
    <property type="component" value="Unassembled WGS sequence"/>
</dbReference>
<dbReference type="EMBL" id="JBHMFI010000023">
    <property type="protein sequence ID" value="MFB9075671.1"/>
    <property type="molecule type" value="Genomic_DNA"/>
</dbReference>
<gene>
    <name evidence="1" type="ORF">ACFFX0_32700</name>
</gene>